<evidence type="ECO:0000256" key="7">
    <source>
        <dbReference type="PIRSR" id="PIRSR618044-1"/>
    </source>
</evidence>
<evidence type="ECO:0000256" key="8">
    <source>
        <dbReference type="PIRSR" id="PIRSR618044-2"/>
    </source>
</evidence>
<keyword evidence="4" id="KW-0133">Cell shape</keyword>
<keyword evidence="10" id="KW-0472">Membrane</keyword>
<feature type="active site" description="Acyl-ester intermediate" evidence="7">
    <location>
        <position position="60"/>
    </location>
</feature>
<dbReference type="AlphaFoldDB" id="A0A6M0Q792"/>
<keyword evidence="12" id="KW-0645">Protease</keyword>
<dbReference type="GO" id="GO:0071555">
    <property type="term" value="P:cell wall organization"/>
    <property type="evidence" value="ECO:0007669"/>
    <property type="project" value="UniProtKB-KW"/>
</dbReference>
<keyword evidence="3" id="KW-0378">Hydrolase</keyword>
<evidence type="ECO:0000256" key="6">
    <source>
        <dbReference type="ARBA" id="ARBA00023316"/>
    </source>
</evidence>
<dbReference type="Proteomes" id="UP000481043">
    <property type="component" value="Unassembled WGS sequence"/>
</dbReference>
<feature type="active site" evidence="7">
    <location>
        <position position="115"/>
    </location>
</feature>
<keyword evidence="10" id="KW-0812">Transmembrane</keyword>
<evidence type="ECO:0000256" key="1">
    <source>
        <dbReference type="ARBA" id="ARBA00007164"/>
    </source>
</evidence>
<dbReference type="Gene3D" id="3.40.710.10">
    <property type="entry name" value="DD-peptidase/beta-lactamase superfamily"/>
    <property type="match status" value="1"/>
</dbReference>
<evidence type="ECO:0000256" key="5">
    <source>
        <dbReference type="ARBA" id="ARBA00022984"/>
    </source>
</evidence>
<keyword evidence="13" id="KW-1185">Reference proteome</keyword>
<dbReference type="InterPro" id="IPR012338">
    <property type="entry name" value="Beta-lactam/transpept-like"/>
</dbReference>
<dbReference type="GO" id="GO:0009002">
    <property type="term" value="F:serine-type D-Ala-D-Ala carboxypeptidase activity"/>
    <property type="evidence" value="ECO:0007669"/>
    <property type="project" value="InterPro"/>
</dbReference>
<accession>A0A6M0Q792</accession>
<name>A0A6M0Q792_9BACI</name>
<evidence type="ECO:0000313" key="12">
    <source>
        <dbReference type="EMBL" id="NEY72221.1"/>
    </source>
</evidence>
<feature type="transmembrane region" description="Helical" evidence="10">
    <location>
        <begin position="323"/>
        <end position="341"/>
    </location>
</feature>
<dbReference type="EMBL" id="JAAIWM010000003">
    <property type="protein sequence ID" value="NEY72221.1"/>
    <property type="molecule type" value="Genomic_DNA"/>
</dbReference>
<dbReference type="GO" id="GO:0009252">
    <property type="term" value="P:peptidoglycan biosynthetic process"/>
    <property type="evidence" value="ECO:0007669"/>
    <property type="project" value="UniProtKB-KW"/>
</dbReference>
<evidence type="ECO:0000256" key="4">
    <source>
        <dbReference type="ARBA" id="ARBA00022960"/>
    </source>
</evidence>
<keyword evidence="10" id="KW-1133">Transmembrane helix</keyword>
<dbReference type="SUPFAM" id="SSF56601">
    <property type="entry name" value="beta-lactamase/transpeptidase-like"/>
    <property type="match status" value="1"/>
</dbReference>
<protein>
    <submittedName>
        <fullName evidence="12">D-alanyl-D-alanine carboxypeptidase</fullName>
    </submittedName>
</protein>
<comment type="caution">
    <text evidence="12">The sequence shown here is derived from an EMBL/GenBank/DDBJ whole genome shotgun (WGS) entry which is preliminary data.</text>
</comment>
<dbReference type="PRINTS" id="PR00725">
    <property type="entry name" value="DADACBPTASE1"/>
</dbReference>
<keyword evidence="12" id="KW-0121">Carboxypeptidase</keyword>
<keyword evidence="6" id="KW-0961">Cell wall biogenesis/degradation</keyword>
<gene>
    <name evidence="12" type="ORF">G4D63_10845</name>
</gene>
<dbReference type="GO" id="GO:0006508">
    <property type="term" value="P:proteolysis"/>
    <property type="evidence" value="ECO:0007669"/>
    <property type="project" value="InterPro"/>
</dbReference>
<evidence type="ECO:0000256" key="9">
    <source>
        <dbReference type="RuleBase" id="RU004016"/>
    </source>
</evidence>
<dbReference type="InterPro" id="IPR018044">
    <property type="entry name" value="Peptidase_S11"/>
</dbReference>
<feature type="binding site" evidence="8">
    <location>
        <position position="223"/>
    </location>
    <ligand>
        <name>substrate</name>
    </ligand>
</feature>
<feature type="active site" description="Proton acceptor" evidence="7">
    <location>
        <position position="63"/>
    </location>
</feature>
<evidence type="ECO:0000256" key="2">
    <source>
        <dbReference type="ARBA" id="ARBA00022729"/>
    </source>
</evidence>
<dbReference type="InterPro" id="IPR001967">
    <property type="entry name" value="Peptidase_S11_N"/>
</dbReference>
<dbReference type="PANTHER" id="PTHR21581:SF33">
    <property type="entry name" value="D-ALANYL-D-ALANINE CARBOXYPEPTIDASE DACB"/>
    <property type="match status" value="1"/>
</dbReference>
<keyword evidence="2" id="KW-0732">Signal</keyword>
<comment type="similarity">
    <text evidence="1 9">Belongs to the peptidase S11 family.</text>
</comment>
<evidence type="ECO:0000259" key="11">
    <source>
        <dbReference type="Pfam" id="PF00768"/>
    </source>
</evidence>
<reference evidence="12 13" key="1">
    <citation type="submission" date="2020-02" db="EMBL/GenBank/DDBJ databases">
        <title>Bacillus aquiflavi sp. nov., isolated from yellow water of strong flavor Chinese baijiu in Yibin region of China.</title>
        <authorList>
            <person name="Xie J."/>
        </authorList>
    </citation>
    <scope>NUCLEOTIDE SEQUENCE [LARGE SCALE GENOMIC DNA]</scope>
    <source>
        <strain evidence="12 13">SA4</strain>
    </source>
</reference>
<dbReference type="RefSeq" id="WP_163179680.1">
    <property type="nucleotide sequence ID" value="NZ_JAAIWM010000003.1"/>
</dbReference>
<evidence type="ECO:0000256" key="3">
    <source>
        <dbReference type="ARBA" id="ARBA00022801"/>
    </source>
</evidence>
<dbReference type="PANTHER" id="PTHR21581">
    <property type="entry name" value="D-ALANYL-D-ALANINE CARBOXYPEPTIDASE"/>
    <property type="match status" value="1"/>
</dbReference>
<proteinExistence type="inferred from homology"/>
<feature type="domain" description="Peptidase S11 D-alanyl-D-alanine carboxypeptidase A N-terminal" evidence="11">
    <location>
        <begin position="28"/>
        <end position="253"/>
    </location>
</feature>
<sequence length="351" mass="39574">MKTTRILLIVILLFHSLLVPTIFAKNDELSLHSESAILMDAKTGLVLYEKNSTSRMYPASITKLVSGIVAIEEGNLTDEVVVSEKARNVEGTRVYLNEGEVVSLKKLLQGLLINSGNDAGVAIAEHIDGSVENFSQRMNTFVSEKIGVTDSSFVNPHGLFDENHYTTAYDMAKIMRYAMQNEEFKEMISTETLPWKGESWETVLVNHHRMMREVPYEGVIGGKNGYVQKSGFTLVTVAQRGESQLIAVTLKASGRNQPYQDTMALFDYGFKHYDTSFIPEYQYKNQDTLEKTLPTKVDPEIHASKIEEVKGVSGEAEKGGQTFHSWLTFCIILVFVFVLVLKFRKKQQFYL</sequence>
<keyword evidence="5" id="KW-0573">Peptidoglycan synthesis</keyword>
<evidence type="ECO:0000313" key="13">
    <source>
        <dbReference type="Proteomes" id="UP000481043"/>
    </source>
</evidence>
<evidence type="ECO:0000256" key="10">
    <source>
        <dbReference type="SAM" id="Phobius"/>
    </source>
</evidence>
<dbReference type="GO" id="GO:0008360">
    <property type="term" value="P:regulation of cell shape"/>
    <property type="evidence" value="ECO:0007669"/>
    <property type="project" value="UniProtKB-KW"/>
</dbReference>
<dbReference type="Pfam" id="PF00768">
    <property type="entry name" value="Peptidase_S11"/>
    <property type="match status" value="1"/>
</dbReference>
<organism evidence="12 13">
    <name type="scientific">Bacillus mesophilus</name>
    <dbReference type="NCBI Taxonomy" id="1808955"/>
    <lineage>
        <taxon>Bacteria</taxon>
        <taxon>Bacillati</taxon>
        <taxon>Bacillota</taxon>
        <taxon>Bacilli</taxon>
        <taxon>Bacillales</taxon>
        <taxon>Bacillaceae</taxon>
        <taxon>Bacillus</taxon>
    </lineage>
</organism>